<name>A0ABT9PTS8_9HYPH</name>
<dbReference type="RefSeq" id="WP_306834389.1">
    <property type="nucleotide sequence ID" value="NZ_JAUSRF010000006.1"/>
</dbReference>
<proteinExistence type="predicted"/>
<evidence type="ECO:0000313" key="1">
    <source>
        <dbReference type="EMBL" id="MDP9837561.1"/>
    </source>
</evidence>
<keyword evidence="2" id="KW-1185">Reference proteome</keyword>
<accession>A0ABT9PTS8</accession>
<evidence type="ECO:0000313" key="2">
    <source>
        <dbReference type="Proteomes" id="UP001241472"/>
    </source>
</evidence>
<sequence>MTAQAVVKKSDLDRMAAIANERNVTVEIVEGGRTIRVSPISPAQVDRIPLAPKGGVRL</sequence>
<protein>
    <submittedName>
        <fullName evidence="1">Uncharacterized protein</fullName>
    </submittedName>
</protein>
<organism evidence="1 2">
    <name type="scientific">Neorhizobium huautlense</name>
    <dbReference type="NCBI Taxonomy" id="67774"/>
    <lineage>
        <taxon>Bacteria</taxon>
        <taxon>Pseudomonadati</taxon>
        <taxon>Pseudomonadota</taxon>
        <taxon>Alphaproteobacteria</taxon>
        <taxon>Hyphomicrobiales</taxon>
        <taxon>Rhizobiaceae</taxon>
        <taxon>Rhizobium/Agrobacterium group</taxon>
        <taxon>Neorhizobium</taxon>
    </lineage>
</organism>
<gene>
    <name evidence="1" type="ORF">J2T09_002313</name>
</gene>
<dbReference type="EMBL" id="JAUSRF010000006">
    <property type="protein sequence ID" value="MDP9837561.1"/>
    <property type="molecule type" value="Genomic_DNA"/>
</dbReference>
<reference evidence="1 2" key="1">
    <citation type="submission" date="2023-07" db="EMBL/GenBank/DDBJ databases">
        <title>Sorghum-associated microbial communities from plants grown in Nebraska, USA.</title>
        <authorList>
            <person name="Schachtman D."/>
        </authorList>
    </citation>
    <scope>NUCLEOTIDE SEQUENCE [LARGE SCALE GENOMIC DNA]</scope>
    <source>
        <strain evidence="1 2">DS1307</strain>
    </source>
</reference>
<dbReference type="Proteomes" id="UP001241472">
    <property type="component" value="Unassembled WGS sequence"/>
</dbReference>
<comment type="caution">
    <text evidence="1">The sequence shown here is derived from an EMBL/GenBank/DDBJ whole genome shotgun (WGS) entry which is preliminary data.</text>
</comment>